<reference evidence="1" key="1">
    <citation type="submission" date="2022-10" db="EMBL/GenBank/DDBJ databases">
        <authorList>
            <person name="Hyden B.L."/>
            <person name="Feng K."/>
            <person name="Yates T."/>
            <person name="Jawdy S."/>
            <person name="Smart L.B."/>
            <person name="Muchero W."/>
        </authorList>
    </citation>
    <scope>NUCLEOTIDE SEQUENCE</scope>
    <source>
        <tissue evidence="1">Shoot tip</tissue>
    </source>
</reference>
<proteinExistence type="predicted"/>
<dbReference type="EMBL" id="JAPFFI010000010">
    <property type="protein sequence ID" value="KAJ6375877.1"/>
    <property type="molecule type" value="Genomic_DNA"/>
</dbReference>
<name>A0ABQ9B7B3_9ROSI</name>
<protein>
    <submittedName>
        <fullName evidence="1">Uncharacterized protein</fullName>
    </submittedName>
</protein>
<sequence>MSTPIRTGTLIWESLRSFVDRPPRRPPPLS</sequence>
<accession>A0ABQ9B7B3</accession>
<dbReference type="Proteomes" id="UP001141253">
    <property type="component" value="Chromosome 12"/>
</dbReference>
<evidence type="ECO:0000313" key="1">
    <source>
        <dbReference type="EMBL" id="KAJ6375877.1"/>
    </source>
</evidence>
<comment type="caution">
    <text evidence="1">The sequence shown here is derived from an EMBL/GenBank/DDBJ whole genome shotgun (WGS) entry which is preliminary data.</text>
</comment>
<gene>
    <name evidence="1" type="ORF">OIU77_000779</name>
</gene>
<keyword evidence="2" id="KW-1185">Reference proteome</keyword>
<organism evidence="1 2">
    <name type="scientific">Salix suchowensis</name>
    <dbReference type="NCBI Taxonomy" id="1278906"/>
    <lineage>
        <taxon>Eukaryota</taxon>
        <taxon>Viridiplantae</taxon>
        <taxon>Streptophyta</taxon>
        <taxon>Embryophyta</taxon>
        <taxon>Tracheophyta</taxon>
        <taxon>Spermatophyta</taxon>
        <taxon>Magnoliopsida</taxon>
        <taxon>eudicotyledons</taxon>
        <taxon>Gunneridae</taxon>
        <taxon>Pentapetalae</taxon>
        <taxon>rosids</taxon>
        <taxon>fabids</taxon>
        <taxon>Malpighiales</taxon>
        <taxon>Salicaceae</taxon>
        <taxon>Saliceae</taxon>
        <taxon>Salix</taxon>
    </lineage>
</organism>
<reference evidence="1" key="2">
    <citation type="journal article" date="2023" name="Int. J. Mol. Sci.">
        <title>De Novo Assembly and Annotation of 11 Diverse Shrub Willow (Salix) Genomes Reveals Novel Gene Organization in Sex-Linked Regions.</title>
        <authorList>
            <person name="Hyden B."/>
            <person name="Feng K."/>
            <person name="Yates T.B."/>
            <person name="Jawdy S."/>
            <person name="Cereghino C."/>
            <person name="Smart L.B."/>
            <person name="Muchero W."/>
        </authorList>
    </citation>
    <scope>NUCLEOTIDE SEQUENCE</scope>
    <source>
        <tissue evidence="1">Shoot tip</tissue>
    </source>
</reference>
<evidence type="ECO:0000313" key="2">
    <source>
        <dbReference type="Proteomes" id="UP001141253"/>
    </source>
</evidence>